<accession>A0A1X2GR78</accession>
<reference evidence="3 4" key="1">
    <citation type="submission" date="2016-07" db="EMBL/GenBank/DDBJ databases">
        <title>Pervasive Adenine N6-methylation of Active Genes in Fungi.</title>
        <authorList>
            <consortium name="DOE Joint Genome Institute"/>
            <person name="Mondo S.J."/>
            <person name="Dannebaum R.O."/>
            <person name="Kuo R.C."/>
            <person name="Labutti K."/>
            <person name="Haridas S."/>
            <person name="Kuo A."/>
            <person name="Salamov A."/>
            <person name="Ahrendt S.R."/>
            <person name="Lipzen A."/>
            <person name="Sullivan W."/>
            <person name="Andreopoulos W.B."/>
            <person name="Clum A."/>
            <person name="Lindquist E."/>
            <person name="Daum C."/>
            <person name="Ramamoorthy G.K."/>
            <person name="Gryganskyi A."/>
            <person name="Culley D."/>
            <person name="Magnuson J.K."/>
            <person name="James T.Y."/>
            <person name="O'Malley M.A."/>
            <person name="Stajich J.E."/>
            <person name="Spatafora J.W."/>
            <person name="Visel A."/>
            <person name="Grigoriev I.V."/>
        </authorList>
    </citation>
    <scope>NUCLEOTIDE SEQUENCE [LARGE SCALE GENOMIC DNA]</scope>
    <source>
        <strain evidence="3 4">NRRL 3301</strain>
    </source>
</reference>
<keyword evidence="4" id="KW-1185">Reference proteome</keyword>
<dbReference type="SUPFAM" id="SSF52047">
    <property type="entry name" value="RNI-like"/>
    <property type="match status" value="1"/>
</dbReference>
<protein>
    <submittedName>
        <fullName evidence="3">RNI-like protein</fullName>
    </submittedName>
</protein>
<feature type="domain" description="F-box" evidence="2">
    <location>
        <begin position="71"/>
        <end position="121"/>
    </location>
</feature>
<dbReference type="STRING" id="101127.A0A1X2GR78"/>
<dbReference type="GO" id="GO:0019005">
    <property type="term" value="C:SCF ubiquitin ligase complex"/>
    <property type="evidence" value="ECO:0007669"/>
    <property type="project" value="TreeGrafter"/>
</dbReference>
<name>A0A1X2GR78_9FUNG</name>
<dbReference type="Proteomes" id="UP000242146">
    <property type="component" value="Unassembled WGS sequence"/>
</dbReference>
<gene>
    <name evidence="3" type="ORF">DM01DRAFT_1333113</name>
</gene>
<dbReference type="SMART" id="SM00367">
    <property type="entry name" value="LRR_CC"/>
    <property type="match status" value="5"/>
</dbReference>
<dbReference type="InterPro" id="IPR006553">
    <property type="entry name" value="Leu-rich_rpt_Cys-con_subtyp"/>
</dbReference>
<proteinExistence type="predicted"/>
<evidence type="ECO:0000313" key="3">
    <source>
        <dbReference type="EMBL" id="ORX59647.1"/>
    </source>
</evidence>
<dbReference type="SUPFAM" id="SSF81383">
    <property type="entry name" value="F-box domain"/>
    <property type="match status" value="1"/>
</dbReference>
<feature type="compositionally biased region" description="Polar residues" evidence="1">
    <location>
        <begin position="123"/>
        <end position="135"/>
    </location>
</feature>
<feature type="compositionally biased region" description="Basic and acidic residues" evidence="1">
    <location>
        <begin position="388"/>
        <end position="397"/>
    </location>
</feature>
<sequence length="509" mass="57731">MASSKGNIESTKLYSWISFFVLWIDTIVKNYIRVKATLDAIVFVAQEQPAAQTKRQPQSAMRRSSYNYTSPSLVDQLPLVVLRRIFDNLGNPALLECMVVCKRWHRLVTPILWTHPTFDRPNLQFSPTPSQSYTKQELHQRRRCISTANQPRPDQSVSSPLLPRQPQQRRRRYQSNNLGGDRPTTVRRRSVPDALAVLAKPDYGDAVQSLSLEPLSGQLTDDLLLFVLQNCPRLTSLNLTHCNRITSQGFHHLAHAPCAPYLVQLTLAGCATLEDHDLITLSASCHRLEKINVSGCSRITEDGVRALVSAARHYLRYINMRDCLRVSGHVLQDLAVLCGNHLLGVDATRICSIVHADIQALVHHCPQLEQLYVGRSRSPLVCQLQHRMRQDQATPKERKQRPVSTSMLNKPEALASLVQVIQQRERKQRLRNLSQPTASPFTKPRDDDQQQDVSQATVELIIRHLTRLKAIDLSHWSCLTDQLVRRLWQHGRLQHVGLEGDTGPVALFP</sequence>
<dbReference type="InterPro" id="IPR057207">
    <property type="entry name" value="FBXL15_LRR"/>
</dbReference>
<feature type="compositionally biased region" description="Polar residues" evidence="1">
    <location>
        <begin position="431"/>
        <end position="440"/>
    </location>
</feature>
<feature type="region of interest" description="Disordered" evidence="1">
    <location>
        <begin position="387"/>
        <end position="406"/>
    </location>
</feature>
<dbReference type="GO" id="GO:0031146">
    <property type="term" value="P:SCF-dependent proteasomal ubiquitin-dependent protein catabolic process"/>
    <property type="evidence" value="ECO:0007669"/>
    <property type="project" value="TreeGrafter"/>
</dbReference>
<dbReference type="PANTHER" id="PTHR13318">
    <property type="entry name" value="PARTNER OF PAIRED, ISOFORM B-RELATED"/>
    <property type="match status" value="1"/>
</dbReference>
<dbReference type="Pfam" id="PF25372">
    <property type="entry name" value="DUF7885"/>
    <property type="match status" value="1"/>
</dbReference>
<dbReference type="AlphaFoldDB" id="A0A1X2GR78"/>
<dbReference type="InterPro" id="IPR032675">
    <property type="entry name" value="LRR_dom_sf"/>
</dbReference>
<comment type="caution">
    <text evidence="3">The sequence shown here is derived from an EMBL/GenBank/DDBJ whole genome shotgun (WGS) entry which is preliminary data.</text>
</comment>
<feature type="region of interest" description="Disordered" evidence="1">
    <location>
        <begin position="148"/>
        <end position="186"/>
    </location>
</feature>
<dbReference type="PROSITE" id="PS50181">
    <property type="entry name" value="FBOX"/>
    <property type="match status" value="1"/>
</dbReference>
<feature type="compositionally biased region" description="Polar residues" evidence="1">
    <location>
        <begin position="148"/>
        <end position="159"/>
    </location>
</feature>
<dbReference type="OrthoDB" id="421226at2759"/>
<dbReference type="Pfam" id="PF12937">
    <property type="entry name" value="F-box-like"/>
    <property type="match status" value="1"/>
</dbReference>
<organism evidence="3 4">
    <name type="scientific">Hesseltinella vesiculosa</name>
    <dbReference type="NCBI Taxonomy" id="101127"/>
    <lineage>
        <taxon>Eukaryota</taxon>
        <taxon>Fungi</taxon>
        <taxon>Fungi incertae sedis</taxon>
        <taxon>Mucoromycota</taxon>
        <taxon>Mucoromycotina</taxon>
        <taxon>Mucoromycetes</taxon>
        <taxon>Mucorales</taxon>
        <taxon>Cunninghamellaceae</taxon>
        <taxon>Hesseltinella</taxon>
    </lineage>
</organism>
<evidence type="ECO:0000256" key="1">
    <source>
        <dbReference type="SAM" id="MobiDB-lite"/>
    </source>
</evidence>
<dbReference type="Gene3D" id="3.80.10.10">
    <property type="entry name" value="Ribonuclease Inhibitor"/>
    <property type="match status" value="1"/>
</dbReference>
<evidence type="ECO:0000313" key="4">
    <source>
        <dbReference type="Proteomes" id="UP000242146"/>
    </source>
</evidence>
<feature type="region of interest" description="Disordered" evidence="1">
    <location>
        <begin position="123"/>
        <end position="142"/>
    </location>
</feature>
<dbReference type="SMART" id="SM00256">
    <property type="entry name" value="FBOX"/>
    <property type="match status" value="1"/>
</dbReference>
<dbReference type="InterPro" id="IPR036047">
    <property type="entry name" value="F-box-like_dom_sf"/>
</dbReference>
<dbReference type="InterPro" id="IPR001810">
    <property type="entry name" value="F-box_dom"/>
</dbReference>
<evidence type="ECO:0000259" key="2">
    <source>
        <dbReference type="PROSITE" id="PS50181"/>
    </source>
</evidence>
<dbReference type="EMBL" id="MCGT01000005">
    <property type="protein sequence ID" value="ORX59647.1"/>
    <property type="molecule type" value="Genomic_DNA"/>
</dbReference>
<feature type="region of interest" description="Disordered" evidence="1">
    <location>
        <begin position="427"/>
        <end position="452"/>
    </location>
</feature>